<evidence type="ECO:0000313" key="2">
    <source>
        <dbReference type="EMBL" id="CAB03323.2"/>
    </source>
</evidence>
<dbReference type="Proteomes" id="UP000001940">
    <property type="component" value="Chromosome V"/>
</dbReference>
<dbReference type="InterPro" id="IPR001810">
    <property type="entry name" value="F-box_dom"/>
</dbReference>
<proteinExistence type="predicted"/>
<dbReference type="EMBL" id="BX284605">
    <property type="protein sequence ID" value="CAB03323.2"/>
    <property type="molecule type" value="Genomic_DNA"/>
</dbReference>
<dbReference type="OrthoDB" id="5911064at2759"/>
<dbReference type="HOGENOM" id="CLU_617109_0_0_1"/>
<dbReference type="WormBase" id="T06E6.13">
    <property type="protein sequence ID" value="CE42992"/>
    <property type="gene ID" value="WBGene00011542"/>
    <property type="gene designation" value="fbxa-104"/>
</dbReference>
<dbReference type="PANTHER" id="PTHR23015">
    <property type="entry name" value="UNCHARACTERIZED C.ELEGANS PROTEIN"/>
    <property type="match status" value="1"/>
</dbReference>
<accession>G5EEP4</accession>
<organism evidence="2 3">
    <name type="scientific">Caenorhabditis elegans</name>
    <dbReference type="NCBI Taxonomy" id="6239"/>
    <lineage>
        <taxon>Eukaryota</taxon>
        <taxon>Metazoa</taxon>
        <taxon>Ecdysozoa</taxon>
        <taxon>Nematoda</taxon>
        <taxon>Chromadorea</taxon>
        <taxon>Rhabditida</taxon>
        <taxon>Rhabditina</taxon>
        <taxon>Rhabditomorpha</taxon>
        <taxon>Rhabditoidea</taxon>
        <taxon>Rhabditidae</taxon>
        <taxon>Peloderinae</taxon>
        <taxon>Caenorhabditis</taxon>
    </lineage>
</organism>
<dbReference type="InterPro" id="IPR002900">
    <property type="entry name" value="DUF38/FTH_CAE_spp"/>
</dbReference>
<dbReference type="Pfam" id="PF01827">
    <property type="entry name" value="FTH"/>
    <property type="match status" value="1"/>
</dbReference>
<dbReference type="SUPFAM" id="SSF81383">
    <property type="entry name" value="F-box domain"/>
    <property type="match status" value="1"/>
</dbReference>
<dbReference type="InParanoid" id="G5EEP4"/>
<dbReference type="GeneID" id="188192"/>
<dbReference type="PROSITE" id="PS50181">
    <property type="entry name" value="FBOX"/>
    <property type="match status" value="1"/>
</dbReference>
<dbReference type="PhylomeDB" id="G5EEP4"/>
<dbReference type="AlphaFoldDB" id="G5EEP4"/>
<dbReference type="AGR" id="WB:WBGene00011542"/>
<dbReference type="InterPro" id="IPR040161">
    <property type="entry name" value="FB224"/>
</dbReference>
<gene>
    <name evidence="2 4" type="primary">fbxa-104</name>
    <name evidence="2" type="ORF">CELE_T06E6.13</name>
    <name evidence="4" type="ORF">T06E6.13</name>
</gene>
<dbReference type="CDD" id="cd22150">
    <property type="entry name" value="F-box_CeFBXA-like"/>
    <property type="match status" value="1"/>
</dbReference>
<evidence type="ECO:0000313" key="3">
    <source>
        <dbReference type="Proteomes" id="UP000001940"/>
    </source>
</evidence>
<dbReference type="Pfam" id="PF00646">
    <property type="entry name" value="F-box"/>
    <property type="match status" value="1"/>
</dbReference>
<dbReference type="CTD" id="188192"/>
<protein>
    <submittedName>
        <fullName evidence="2">F-box domain-containing protein</fullName>
    </submittedName>
</protein>
<name>G5EEP4_CAEEL</name>
<dbReference type="Bgee" id="WBGene00011542">
    <property type="expression patterns" value="Expressed in embryo and 1 other cell type or tissue"/>
</dbReference>
<evidence type="ECO:0000313" key="4">
    <source>
        <dbReference type="WormBase" id="T06E6.13"/>
    </source>
</evidence>
<dbReference type="InterPro" id="IPR036047">
    <property type="entry name" value="F-box-like_dom_sf"/>
</dbReference>
<dbReference type="PaxDb" id="6239-T06E6.13"/>
<dbReference type="FunCoup" id="G5EEP4">
    <property type="interactions" value="4"/>
</dbReference>
<dbReference type="PANTHER" id="PTHR23015:SF4">
    <property type="entry name" value="DUF38 DOMAIN-CONTAINING PROTEIN-RELATED"/>
    <property type="match status" value="1"/>
</dbReference>
<sequence length="444" mass="51547">MSNKLISVDVTYVDPNNNITFQYLDANLRFGRSSVHVIQEFFGKNLTRNIIPYRNIKSKTLKRGRWSKKVEIQLVAKNLKDSVKVKMEFKVNQDLKTYATIDWVVDNFNDLIREYQEKTQPKNLSRLQMLQNRCLAIFGKTSKERSASLPDLPSELLQKITKQLDTRNRMTIRKVCRILRDAIDYQGSGVKSVKVGKDCMIIDGKYVKYRESARESCMVIYEEHEKAMVYGTIQQLMFNDLAILLKSPNVQLSLLDLAPPLPTVCHKTNVNFVEDVFKSVKDLHLEKINFKGINYEEIDTILRHLKTGVLKEISFDYKITNSTIIPPIGDMVYLEQWKNAENLCIHSHISLGSLLDHISHFHTIDILCHTFSRLQILQLQKIIDTSKTMRKCVFRGPINLFGLAKVFDPKYKNKTHGKMSYVSKIGKRFLIEFTPQIFRMMEVV</sequence>
<keyword evidence="3" id="KW-1185">Reference proteome</keyword>
<reference evidence="2 3" key="1">
    <citation type="journal article" date="1998" name="Science">
        <title>Genome sequence of the nematode C. elegans: a platform for investigating biology.</title>
        <authorList>
            <consortium name="The C. elegans sequencing consortium"/>
            <person name="Sulson J.E."/>
            <person name="Waterston R."/>
        </authorList>
    </citation>
    <scope>NUCLEOTIDE SEQUENCE [LARGE SCALE GENOMIC DNA]</scope>
    <source>
        <strain evidence="2 3">Bristol N2</strain>
    </source>
</reference>
<feature type="domain" description="F-box" evidence="1">
    <location>
        <begin position="146"/>
        <end position="193"/>
    </location>
</feature>
<dbReference type="KEGG" id="cel:CELE_T06E6.13"/>
<evidence type="ECO:0000259" key="1">
    <source>
        <dbReference type="PROSITE" id="PS50181"/>
    </source>
</evidence>
<dbReference type="RefSeq" id="NP_506837.2">
    <property type="nucleotide sequence ID" value="NM_074436.3"/>
</dbReference>
<dbReference type="SMART" id="SM00256">
    <property type="entry name" value="FBOX"/>
    <property type="match status" value="1"/>
</dbReference>